<evidence type="ECO:0000313" key="1">
    <source>
        <dbReference type="EMBL" id="GFP33309.1"/>
    </source>
</evidence>
<accession>A0A6V8PL09</accession>
<comment type="caution">
    <text evidence="1">The sequence shown here is derived from an EMBL/GenBank/DDBJ whole genome shotgun (WGS) entry which is preliminary data.</text>
</comment>
<gene>
    <name evidence="1" type="ORF">HKBW3S42_01643</name>
</gene>
<organism evidence="1 2">
    <name type="scientific">Candidatus Hakubella thermalkaliphila</name>
    <dbReference type="NCBI Taxonomy" id="2754717"/>
    <lineage>
        <taxon>Bacteria</taxon>
        <taxon>Bacillati</taxon>
        <taxon>Actinomycetota</taxon>
        <taxon>Actinomycetota incertae sedis</taxon>
        <taxon>Candidatus Hakubellales</taxon>
        <taxon>Candidatus Hakubellaceae</taxon>
        <taxon>Candidatus Hakubella</taxon>
    </lineage>
</organism>
<protein>
    <submittedName>
        <fullName evidence="1">Uncharacterized protein</fullName>
    </submittedName>
</protein>
<name>A0A6V8PL09_9ACTN</name>
<dbReference type="AlphaFoldDB" id="A0A6V8PL09"/>
<evidence type="ECO:0000313" key="2">
    <source>
        <dbReference type="Proteomes" id="UP000568877"/>
    </source>
</evidence>
<dbReference type="EMBL" id="BLSA01000393">
    <property type="protein sequence ID" value="GFP33309.1"/>
    <property type="molecule type" value="Genomic_DNA"/>
</dbReference>
<feature type="non-terminal residue" evidence="1">
    <location>
        <position position="1"/>
    </location>
</feature>
<proteinExistence type="predicted"/>
<reference evidence="1 2" key="1">
    <citation type="journal article" date="2020" name="Front. Microbiol.">
        <title>Single-cell genomics of novel Actinobacteria with the Wood-Ljungdahl pathway discovered in a serpentinizing system.</title>
        <authorList>
            <person name="Merino N."/>
            <person name="Kawai M."/>
            <person name="Boyd E.S."/>
            <person name="Colman D.R."/>
            <person name="McGlynn S.E."/>
            <person name="Nealson K.H."/>
            <person name="Kurokawa K."/>
            <person name="Hongoh Y."/>
        </authorList>
    </citation>
    <scope>NUCLEOTIDE SEQUENCE [LARGE SCALE GENOMIC DNA]</scope>
    <source>
        <strain evidence="1 2">S42</strain>
    </source>
</reference>
<sequence>GQGVFGVAVGKVLEELEGDIERLDGGAAMTKSGRSGSEISGQT</sequence>
<dbReference type="Proteomes" id="UP000568877">
    <property type="component" value="Unassembled WGS sequence"/>
</dbReference>